<dbReference type="InterPro" id="IPR020449">
    <property type="entry name" value="Tscrpt_reg_AraC-type_HTH"/>
</dbReference>
<organism evidence="6 7">
    <name type="scientific">Splendidivirga corallicola</name>
    <dbReference type="NCBI Taxonomy" id="3051826"/>
    <lineage>
        <taxon>Bacteria</taxon>
        <taxon>Pseudomonadati</taxon>
        <taxon>Bacteroidota</taxon>
        <taxon>Cytophagia</taxon>
        <taxon>Cytophagales</taxon>
        <taxon>Splendidivirgaceae</taxon>
        <taxon>Splendidivirga</taxon>
    </lineage>
</organism>
<feature type="transmembrane region" description="Helical" evidence="4">
    <location>
        <begin position="120"/>
        <end position="137"/>
    </location>
</feature>
<proteinExistence type="predicted"/>
<feature type="transmembrane region" description="Helical" evidence="4">
    <location>
        <begin position="97"/>
        <end position="114"/>
    </location>
</feature>
<dbReference type="SMART" id="SM00342">
    <property type="entry name" value="HTH_ARAC"/>
    <property type="match status" value="1"/>
</dbReference>
<evidence type="ECO:0000313" key="7">
    <source>
        <dbReference type="Proteomes" id="UP001172082"/>
    </source>
</evidence>
<evidence type="ECO:0000256" key="1">
    <source>
        <dbReference type="ARBA" id="ARBA00023015"/>
    </source>
</evidence>
<protein>
    <submittedName>
        <fullName evidence="6">Helix-turn-helix domain-containing protein</fullName>
    </submittedName>
</protein>
<dbReference type="SUPFAM" id="SSF46689">
    <property type="entry name" value="Homeodomain-like"/>
    <property type="match status" value="1"/>
</dbReference>
<feature type="domain" description="HTH araC/xylS-type" evidence="5">
    <location>
        <begin position="245"/>
        <end position="353"/>
    </location>
</feature>
<feature type="transmembrane region" description="Helical" evidence="4">
    <location>
        <begin position="158"/>
        <end position="175"/>
    </location>
</feature>
<sequence>MIFKVSPITLLEIVSCSLAVMLGLLFLTRKFNNRRANIFLGIFLFSLAIEIVSPIIDAINELNQTNLDFPFTSSLFTLPLLLFYIVFTINKEINKKWYLLFLPGIVINLASVHDHIYLRQFEYAFNAALLFWMINIIKSHGHRVLDYYSSTEHKLIKWLYTIIVIFLLFQVIWISEDLLLFSEMERFGSLLSITSTLLTGFLIYWVAYNGFTQQELFSGEFIRNEVEVKRPKEDSIEKIPTTEEKSLFERINGEVNDGKLYTNADLSLRVLSEAMDISEKKLSYLINTCTQTNYYTYINTFRIAEFKRLAALEDSKNLSILGIAQNAGFSSKSTFYKAFKELEGITPREYLSNKS</sequence>
<comment type="caution">
    <text evidence="6">The sequence shown here is derived from an EMBL/GenBank/DDBJ whole genome shotgun (WGS) entry which is preliminary data.</text>
</comment>
<accession>A0ABT8KV81</accession>
<evidence type="ECO:0000313" key="6">
    <source>
        <dbReference type="EMBL" id="MDN5204656.1"/>
    </source>
</evidence>
<dbReference type="InterPro" id="IPR018060">
    <property type="entry name" value="HTH_AraC"/>
</dbReference>
<keyword evidence="2" id="KW-0238">DNA-binding</keyword>
<name>A0ABT8KV81_9BACT</name>
<gene>
    <name evidence="6" type="ORF">QQ008_24910</name>
</gene>
<dbReference type="PROSITE" id="PS01124">
    <property type="entry name" value="HTH_ARAC_FAMILY_2"/>
    <property type="match status" value="1"/>
</dbReference>
<dbReference type="EMBL" id="JAUJEA010000012">
    <property type="protein sequence ID" value="MDN5204656.1"/>
    <property type="molecule type" value="Genomic_DNA"/>
</dbReference>
<dbReference type="RefSeq" id="WP_346754680.1">
    <property type="nucleotide sequence ID" value="NZ_JAUJEA010000012.1"/>
</dbReference>
<dbReference type="PANTHER" id="PTHR43280">
    <property type="entry name" value="ARAC-FAMILY TRANSCRIPTIONAL REGULATOR"/>
    <property type="match status" value="1"/>
</dbReference>
<evidence type="ECO:0000256" key="3">
    <source>
        <dbReference type="ARBA" id="ARBA00023163"/>
    </source>
</evidence>
<feature type="transmembrane region" description="Helical" evidence="4">
    <location>
        <begin position="6"/>
        <end position="27"/>
    </location>
</feature>
<keyword evidence="3" id="KW-0804">Transcription</keyword>
<dbReference type="Proteomes" id="UP001172082">
    <property type="component" value="Unassembled WGS sequence"/>
</dbReference>
<keyword evidence="4" id="KW-0472">Membrane</keyword>
<keyword evidence="4" id="KW-1133">Transmembrane helix</keyword>
<feature type="transmembrane region" description="Helical" evidence="4">
    <location>
        <begin position="187"/>
        <end position="207"/>
    </location>
</feature>
<dbReference type="Pfam" id="PF12833">
    <property type="entry name" value="HTH_18"/>
    <property type="match status" value="1"/>
</dbReference>
<dbReference type="PRINTS" id="PR00032">
    <property type="entry name" value="HTHARAC"/>
</dbReference>
<evidence type="ECO:0000256" key="2">
    <source>
        <dbReference type="ARBA" id="ARBA00023125"/>
    </source>
</evidence>
<dbReference type="InterPro" id="IPR009057">
    <property type="entry name" value="Homeodomain-like_sf"/>
</dbReference>
<evidence type="ECO:0000259" key="5">
    <source>
        <dbReference type="PROSITE" id="PS01124"/>
    </source>
</evidence>
<dbReference type="Gene3D" id="1.10.10.60">
    <property type="entry name" value="Homeodomain-like"/>
    <property type="match status" value="1"/>
</dbReference>
<dbReference type="PANTHER" id="PTHR43280:SF29">
    <property type="entry name" value="ARAC-FAMILY TRANSCRIPTIONAL REGULATOR"/>
    <property type="match status" value="1"/>
</dbReference>
<feature type="transmembrane region" description="Helical" evidence="4">
    <location>
        <begin position="39"/>
        <end position="59"/>
    </location>
</feature>
<feature type="transmembrane region" description="Helical" evidence="4">
    <location>
        <begin position="71"/>
        <end position="90"/>
    </location>
</feature>
<keyword evidence="7" id="KW-1185">Reference proteome</keyword>
<keyword evidence="1" id="KW-0805">Transcription regulation</keyword>
<keyword evidence="4" id="KW-0812">Transmembrane</keyword>
<reference evidence="6" key="1">
    <citation type="submission" date="2023-06" db="EMBL/GenBank/DDBJ databases">
        <title>Genomic of Parafulvivirga corallium.</title>
        <authorList>
            <person name="Wang G."/>
        </authorList>
    </citation>
    <scope>NUCLEOTIDE SEQUENCE</scope>
    <source>
        <strain evidence="6">BMA10</strain>
    </source>
</reference>
<evidence type="ECO:0000256" key="4">
    <source>
        <dbReference type="SAM" id="Phobius"/>
    </source>
</evidence>